<dbReference type="AlphaFoldDB" id="A0A1T4SHF1"/>
<proteinExistence type="predicted"/>
<feature type="region of interest" description="Disordered" evidence="1">
    <location>
        <begin position="125"/>
        <end position="169"/>
    </location>
</feature>
<organism evidence="2 3">
    <name type="scientific">Marinactinospora thermotolerans DSM 45154</name>
    <dbReference type="NCBI Taxonomy" id="1122192"/>
    <lineage>
        <taxon>Bacteria</taxon>
        <taxon>Bacillati</taxon>
        <taxon>Actinomycetota</taxon>
        <taxon>Actinomycetes</taxon>
        <taxon>Streptosporangiales</taxon>
        <taxon>Nocardiopsidaceae</taxon>
        <taxon>Marinactinospora</taxon>
    </lineage>
</organism>
<protein>
    <recommendedName>
        <fullName evidence="4">Roadblock/LAMTOR2 domain-containing protein</fullName>
    </recommendedName>
</protein>
<reference evidence="2 3" key="1">
    <citation type="submission" date="2017-02" db="EMBL/GenBank/DDBJ databases">
        <authorList>
            <person name="Peterson S.W."/>
        </authorList>
    </citation>
    <scope>NUCLEOTIDE SEQUENCE [LARGE SCALE GENOMIC DNA]</scope>
    <source>
        <strain evidence="2 3">DSM 45154</strain>
    </source>
</reference>
<gene>
    <name evidence="2" type="ORF">SAMN02745673_03555</name>
</gene>
<dbReference type="EMBL" id="FUWS01000009">
    <property type="protein sequence ID" value="SKA27378.1"/>
    <property type="molecule type" value="Genomic_DNA"/>
</dbReference>
<accession>A0A1T4SHF1</accession>
<dbReference type="RefSeq" id="WP_078762804.1">
    <property type="nucleotide sequence ID" value="NZ_FUWS01000009.1"/>
</dbReference>
<evidence type="ECO:0000313" key="2">
    <source>
        <dbReference type="EMBL" id="SKA27378.1"/>
    </source>
</evidence>
<name>A0A1T4SHF1_9ACTN</name>
<dbReference type="Proteomes" id="UP000190637">
    <property type="component" value="Unassembled WGS sequence"/>
</dbReference>
<evidence type="ECO:0008006" key="4">
    <source>
        <dbReference type="Google" id="ProtNLM"/>
    </source>
</evidence>
<dbReference type="OrthoDB" id="3427879at2"/>
<evidence type="ECO:0000256" key="1">
    <source>
        <dbReference type="SAM" id="MobiDB-lite"/>
    </source>
</evidence>
<evidence type="ECO:0000313" key="3">
    <source>
        <dbReference type="Proteomes" id="UP000190637"/>
    </source>
</evidence>
<sequence length="199" mass="21544">MPAINEQMREFLQLPGARSVSLVDYTNDRVLAEFGHGIRGGSDGTDGVAALVRAFVADLDLVSREDGNDLEDVVLTTSGGYLLVAVLSLPTGTRFCIQLRMDRESGNVGLALRALRHFAARPPAGLAEAFSPPPGPPQRRTRALPRRYRDPTRRLRAGGQPVDWETPDPATLRRVLGALRELCSAPVEPPLRSLRTGAA</sequence>
<keyword evidence="3" id="KW-1185">Reference proteome</keyword>